<gene>
    <name evidence="4" type="ORF">CITCOLO1_LOCUS17022</name>
</gene>
<name>A0ABP0YZ15_9ROSI</name>
<feature type="compositionally biased region" description="Basic and acidic residues" evidence="3">
    <location>
        <begin position="209"/>
        <end position="229"/>
    </location>
</feature>
<dbReference type="EMBL" id="OZ021740">
    <property type="protein sequence ID" value="CAK9324776.1"/>
    <property type="molecule type" value="Genomic_DNA"/>
</dbReference>
<feature type="region of interest" description="Disordered" evidence="3">
    <location>
        <begin position="198"/>
        <end position="229"/>
    </location>
</feature>
<evidence type="ECO:0000313" key="4">
    <source>
        <dbReference type="EMBL" id="CAK9324776.1"/>
    </source>
</evidence>
<evidence type="ECO:0000313" key="5">
    <source>
        <dbReference type="Proteomes" id="UP001642487"/>
    </source>
</evidence>
<reference evidence="4 5" key="1">
    <citation type="submission" date="2024-03" db="EMBL/GenBank/DDBJ databases">
        <authorList>
            <person name="Gkanogiannis A."/>
            <person name="Becerra Lopez-Lavalle L."/>
        </authorList>
    </citation>
    <scope>NUCLEOTIDE SEQUENCE [LARGE SCALE GENOMIC DNA]</scope>
</reference>
<sequence length="229" mass="25969">MKLLSWMQSKLQGKVKFQDKGSHSKPSTEQPEEITSPSLPLGLLAIGTFGNNNNVLKVLKTDAENAVVDDQSPSKETEDDDDHDSSLEDVPKLEEELRELWQQNSQLGDCDNETEEQVVKKNIGLVIREWKGDDEKSNYDPKSIVKRSVSFLVKKIFVCGSGFAPLAPSPPPNFMDTPQDATMKKILKMMLQKKIYPKNSSQMASLKRFIKEKERRDKRNEDEGNKDDN</sequence>
<evidence type="ECO:0000256" key="1">
    <source>
        <dbReference type="ARBA" id="ARBA00022604"/>
    </source>
</evidence>
<protein>
    <submittedName>
        <fullName evidence="4">Uncharacterized protein</fullName>
    </submittedName>
</protein>
<dbReference type="Proteomes" id="UP001642487">
    <property type="component" value="Chromosome 6"/>
</dbReference>
<keyword evidence="1" id="KW-0341">Growth regulation</keyword>
<dbReference type="PANTHER" id="PTHR34045">
    <property type="entry name" value="OS03G0406300 PROTEIN"/>
    <property type="match status" value="1"/>
</dbReference>
<dbReference type="InterPro" id="IPR044683">
    <property type="entry name" value="LAZY"/>
</dbReference>
<organism evidence="4 5">
    <name type="scientific">Citrullus colocynthis</name>
    <name type="common">colocynth</name>
    <dbReference type="NCBI Taxonomy" id="252529"/>
    <lineage>
        <taxon>Eukaryota</taxon>
        <taxon>Viridiplantae</taxon>
        <taxon>Streptophyta</taxon>
        <taxon>Embryophyta</taxon>
        <taxon>Tracheophyta</taxon>
        <taxon>Spermatophyta</taxon>
        <taxon>Magnoliopsida</taxon>
        <taxon>eudicotyledons</taxon>
        <taxon>Gunneridae</taxon>
        <taxon>Pentapetalae</taxon>
        <taxon>rosids</taxon>
        <taxon>fabids</taxon>
        <taxon>Cucurbitales</taxon>
        <taxon>Cucurbitaceae</taxon>
        <taxon>Benincaseae</taxon>
        <taxon>Citrullus</taxon>
    </lineage>
</organism>
<dbReference type="PANTHER" id="PTHR34045:SF3">
    <property type="entry name" value="PROTEIN LAZY 4"/>
    <property type="match status" value="1"/>
</dbReference>
<feature type="compositionally biased region" description="Polar residues" evidence="3">
    <location>
        <begin position="24"/>
        <end position="37"/>
    </location>
</feature>
<feature type="region of interest" description="Disordered" evidence="3">
    <location>
        <begin position="67"/>
        <end position="88"/>
    </location>
</feature>
<evidence type="ECO:0000256" key="3">
    <source>
        <dbReference type="SAM" id="MobiDB-lite"/>
    </source>
</evidence>
<proteinExistence type="inferred from homology"/>
<accession>A0ABP0YZ15</accession>
<comment type="similarity">
    <text evidence="2">Belongs to the LAZY family.</text>
</comment>
<evidence type="ECO:0000256" key="2">
    <source>
        <dbReference type="ARBA" id="ARBA00024198"/>
    </source>
</evidence>
<feature type="region of interest" description="Disordered" evidence="3">
    <location>
        <begin position="13"/>
        <end position="37"/>
    </location>
</feature>
<keyword evidence="5" id="KW-1185">Reference proteome</keyword>